<evidence type="ECO:0000256" key="6">
    <source>
        <dbReference type="HAMAP-Rule" id="MF_01877"/>
    </source>
</evidence>
<dbReference type="InterPro" id="IPR014776">
    <property type="entry name" value="4pyrrole_Mease_sub2"/>
</dbReference>
<keyword evidence="1 6" id="KW-0963">Cytoplasm</keyword>
<proteinExistence type="inferred from homology"/>
<gene>
    <name evidence="6 8" type="primary">rsmI</name>
    <name evidence="8" type="ORF">PUP29_03865</name>
</gene>
<dbReference type="SUPFAM" id="SSF53790">
    <property type="entry name" value="Tetrapyrrole methylase"/>
    <property type="match status" value="1"/>
</dbReference>
<accession>A0AAU8AB13</accession>
<keyword evidence="2 6" id="KW-0698">rRNA processing</keyword>
<dbReference type="PROSITE" id="PS01296">
    <property type="entry name" value="RSMI"/>
    <property type="match status" value="1"/>
</dbReference>
<dbReference type="PIRSF" id="PIRSF005917">
    <property type="entry name" value="MTase_YraL"/>
    <property type="match status" value="1"/>
</dbReference>
<protein>
    <recommendedName>
        <fullName evidence="6">Ribosomal RNA small subunit methyltransferase I</fullName>
        <ecNumber evidence="6">2.1.1.198</ecNumber>
    </recommendedName>
    <alternativeName>
        <fullName evidence="6">16S rRNA 2'-O-ribose C1402 methyltransferase</fullName>
    </alternativeName>
    <alternativeName>
        <fullName evidence="6">rRNA (cytidine-2'-O-)-methyltransferase RsmI</fullName>
    </alternativeName>
</protein>
<name>A0AAU8AB13_9FIRM</name>
<comment type="similarity">
    <text evidence="6">Belongs to the methyltransferase superfamily. RsmI family.</text>
</comment>
<reference evidence="8" key="1">
    <citation type="submission" date="2023-02" db="EMBL/GenBank/DDBJ databases">
        <title>Gut commensal Christensenella minuta modulates host metabolism via a new class of secondary bile acids.</title>
        <authorList>
            <person name="Liu C."/>
        </authorList>
    </citation>
    <scope>NUCLEOTIDE SEQUENCE</scope>
    <source>
        <strain evidence="8">CA70</strain>
    </source>
</reference>
<feature type="domain" description="Tetrapyrrole methylase" evidence="7">
    <location>
        <begin position="5"/>
        <end position="201"/>
    </location>
</feature>
<dbReference type="Pfam" id="PF00590">
    <property type="entry name" value="TP_methylase"/>
    <property type="match status" value="1"/>
</dbReference>
<evidence type="ECO:0000256" key="1">
    <source>
        <dbReference type="ARBA" id="ARBA00022490"/>
    </source>
</evidence>
<keyword evidence="5 6" id="KW-0949">S-adenosyl-L-methionine</keyword>
<dbReference type="FunFam" id="3.30.950.10:FF:000002">
    <property type="entry name" value="Ribosomal RNA small subunit methyltransferase I"/>
    <property type="match status" value="1"/>
</dbReference>
<evidence type="ECO:0000256" key="3">
    <source>
        <dbReference type="ARBA" id="ARBA00022603"/>
    </source>
</evidence>
<dbReference type="NCBIfam" id="TIGR00096">
    <property type="entry name" value="16S rRNA (cytidine(1402)-2'-O)-methyltransferase"/>
    <property type="match status" value="1"/>
</dbReference>
<evidence type="ECO:0000256" key="2">
    <source>
        <dbReference type="ARBA" id="ARBA00022552"/>
    </source>
</evidence>
<keyword evidence="3 6" id="KW-0489">Methyltransferase</keyword>
<dbReference type="EMBL" id="CP117826">
    <property type="protein sequence ID" value="XCC63060.1"/>
    <property type="molecule type" value="Genomic_DNA"/>
</dbReference>
<dbReference type="InterPro" id="IPR014777">
    <property type="entry name" value="4pyrrole_Mease_sub1"/>
</dbReference>
<dbReference type="GO" id="GO:0005737">
    <property type="term" value="C:cytoplasm"/>
    <property type="evidence" value="ECO:0007669"/>
    <property type="project" value="UniProtKB-SubCell"/>
</dbReference>
<dbReference type="InterPro" id="IPR018063">
    <property type="entry name" value="SAM_MeTrfase_RsmI_CS"/>
</dbReference>
<dbReference type="PANTHER" id="PTHR46111">
    <property type="entry name" value="RIBOSOMAL RNA SMALL SUBUNIT METHYLTRANSFERASE I"/>
    <property type="match status" value="1"/>
</dbReference>
<sequence>MEYGKLMIVATPIGNLGDITLRGLEALRTADIIAAEDTRRTLKLLSHYEIKNKLISFHEYSREARFEEIIKLLMEGKTVALVSDAGTPVISDPGYELVRRCISQGIGVETLPGACAAVAAVTLSGMDCARFLFWGFLSAKGPARRKELEEIRKKEMPCILYESPNRIVKTLDDICEVFGEETAVCICRELTKLHEECLRMNAVQAKEILEQREAVKGEFVLLIGKAEKEEKELTEEQILRELKKRMKEGLTKKSAAAAVAAEYGLPKNKVYKITLGKIPGK</sequence>
<keyword evidence="4 6" id="KW-0808">Transferase</keyword>
<evidence type="ECO:0000313" key="8">
    <source>
        <dbReference type="EMBL" id="XCC63060.1"/>
    </source>
</evidence>
<dbReference type="InterPro" id="IPR008189">
    <property type="entry name" value="rRNA_ssu_MeTfrase_I"/>
</dbReference>
<dbReference type="Gene3D" id="3.40.1010.10">
    <property type="entry name" value="Cobalt-precorrin-4 Transmethylase, Domain 1"/>
    <property type="match status" value="1"/>
</dbReference>
<dbReference type="RefSeq" id="WP_079547134.1">
    <property type="nucleotide sequence ID" value="NZ_CP117826.1"/>
</dbReference>
<comment type="catalytic activity">
    <reaction evidence="6">
        <text>cytidine(1402) in 16S rRNA + S-adenosyl-L-methionine = 2'-O-methylcytidine(1402) in 16S rRNA + S-adenosyl-L-homocysteine + H(+)</text>
        <dbReference type="Rhea" id="RHEA:42924"/>
        <dbReference type="Rhea" id="RHEA-COMP:10285"/>
        <dbReference type="Rhea" id="RHEA-COMP:10286"/>
        <dbReference type="ChEBI" id="CHEBI:15378"/>
        <dbReference type="ChEBI" id="CHEBI:57856"/>
        <dbReference type="ChEBI" id="CHEBI:59789"/>
        <dbReference type="ChEBI" id="CHEBI:74495"/>
        <dbReference type="ChEBI" id="CHEBI:82748"/>
        <dbReference type="EC" id="2.1.1.198"/>
    </reaction>
</comment>
<evidence type="ECO:0000256" key="5">
    <source>
        <dbReference type="ARBA" id="ARBA00022691"/>
    </source>
</evidence>
<dbReference type="CDD" id="cd11648">
    <property type="entry name" value="RsmI"/>
    <property type="match status" value="1"/>
</dbReference>
<dbReference type="InterPro" id="IPR000878">
    <property type="entry name" value="4pyrrol_Mease"/>
</dbReference>
<dbReference type="PANTHER" id="PTHR46111:SF1">
    <property type="entry name" value="RIBOSOMAL RNA SMALL SUBUNIT METHYLTRANSFERASE I"/>
    <property type="match status" value="1"/>
</dbReference>
<evidence type="ECO:0000259" key="7">
    <source>
        <dbReference type="Pfam" id="PF00590"/>
    </source>
</evidence>
<organism evidence="8">
    <name type="scientific">Christensenella massiliensis</name>
    <dbReference type="NCBI Taxonomy" id="1805714"/>
    <lineage>
        <taxon>Bacteria</taxon>
        <taxon>Bacillati</taxon>
        <taxon>Bacillota</taxon>
        <taxon>Clostridia</taxon>
        <taxon>Christensenellales</taxon>
        <taxon>Christensenellaceae</taxon>
        <taxon>Christensenella</taxon>
    </lineage>
</organism>
<dbReference type="HAMAP" id="MF_01877">
    <property type="entry name" value="16SrRNA_methyltr_I"/>
    <property type="match status" value="1"/>
</dbReference>
<comment type="function">
    <text evidence="6">Catalyzes the 2'-O-methylation of the ribose of cytidine 1402 (C1402) in 16S rRNA.</text>
</comment>
<comment type="subcellular location">
    <subcellularLocation>
        <location evidence="6">Cytoplasm</location>
    </subcellularLocation>
</comment>
<dbReference type="GO" id="GO:0070677">
    <property type="term" value="F:rRNA (cytosine-2'-O-)-methyltransferase activity"/>
    <property type="evidence" value="ECO:0007669"/>
    <property type="project" value="UniProtKB-UniRule"/>
</dbReference>
<dbReference type="EC" id="2.1.1.198" evidence="6"/>
<evidence type="ECO:0000256" key="4">
    <source>
        <dbReference type="ARBA" id="ARBA00022679"/>
    </source>
</evidence>
<dbReference type="Gene3D" id="3.30.950.10">
    <property type="entry name" value="Methyltransferase, Cobalt-precorrin-4 Transmethylase, Domain 2"/>
    <property type="match status" value="1"/>
</dbReference>
<dbReference type="InterPro" id="IPR035996">
    <property type="entry name" value="4pyrrol_Methylase_sf"/>
</dbReference>
<dbReference type="FunFam" id="3.40.1010.10:FF:000007">
    <property type="entry name" value="Ribosomal RNA small subunit methyltransferase I"/>
    <property type="match status" value="1"/>
</dbReference>
<dbReference type="AlphaFoldDB" id="A0AAU8AB13"/>